<organism evidence="1 2">
    <name type="scientific">Flavimaricola marinus</name>
    <dbReference type="NCBI Taxonomy" id="1819565"/>
    <lineage>
        <taxon>Bacteria</taxon>
        <taxon>Pseudomonadati</taxon>
        <taxon>Pseudomonadota</taxon>
        <taxon>Alphaproteobacteria</taxon>
        <taxon>Rhodobacterales</taxon>
        <taxon>Paracoccaceae</taxon>
        <taxon>Flavimaricola</taxon>
    </lineage>
</organism>
<gene>
    <name evidence="1" type="ORF">LOM8899_04471</name>
</gene>
<dbReference type="Proteomes" id="UP000201613">
    <property type="component" value="Unassembled WGS sequence"/>
</dbReference>
<dbReference type="RefSeq" id="WP_133065096.1">
    <property type="nucleotide sequence ID" value="NZ_FXZK01000025.1"/>
</dbReference>
<protein>
    <recommendedName>
        <fullName evidence="3">Transposase IS66 family protein</fullName>
    </recommendedName>
</protein>
<dbReference type="EMBL" id="FXZK01000025">
    <property type="protein sequence ID" value="SMY10296.1"/>
    <property type="molecule type" value="Genomic_DNA"/>
</dbReference>
<dbReference type="OrthoDB" id="8089897at2"/>
<evidence type="ECO:0008006" key="3">
    <source>
        <dbReference type="Google" id="ProtNLM"/>
    </source>
</evidence>
<accession>A0A238LN08</accession>
<reference evidence="1 2" key="1">
    <citation type="submission" date="2017-05" db="EMBL/GenBank/DDBJ databases">
        <authorList>
            <person name="Song R."/>
            <person name="Chenine A.L."/>
            <person name="Ruprecht R.M."/>
        </authorList>
    </citation>
    <scope>NUCLEOTIDE SEQUENCE [LARGE SCALE GENOMIC DNA]</scope>
    <source>
        <strain evidence="1 2">CECT 8899</strain>
    </source>
</reference>
<evidence type="ECO:0000313" key="1">
    <source>
        <dbReference type="EMBL" id="SMY10296.1"/>
    </source>
</evidence>
<sequence>MPVIFRKPAETLRWSLWRGKVQTAGTDLQWLMVICARRSKQDPAVRDAASRRFAHCYDLYSYLANNMDSLTNYGRRYRKGLPISTSRAESSVDDIGSARMGKRRRMRWSFRGAHNVADTRAAVLDGCLTVSNNKRAA</sequence>
<evidence type="ECO:0000313" key="2">
    <source>
        <dbReference type="Proteomes" id="UP000201613"/>
    </source>
</evidence>
<keyword evidence="2" id="KW-1185">Reference proteome</keyword>
<proteinExistence type="predicted"/>
<dbReference type="AlphaFoldDB" id="A0A238LN08"/>
<name>A0A238LN08_9RHOB</name>